<dbReference type="RefSeq" id="WP_394471798.1">
    <property type="nucleotide sequence ID" value="NZ_JBIGHY010000006.1"/>
</dbReference>
<dbReference type="InterPro" id="IPR014942">
    <property type="entry name" value="AbiEii"/>
</dbReference>
<gene>
    <name evidence="1" type="ORF">ACG02S_17700</name>
</gene>
<evidence type="ECO:0000313" key="2">
    <source>
        <dbReference type="Proteomes" id="UP001606300"/>
    </source>
</evidence>
<keyword evidence="2" id="KW-1185">Reference proteome</keyword>
<proteinExistence type="predicted"/>
<sequence>MGGPAGLAAITRPGAALRPVRDLRADQYGLRTLVGEGGVPIKFEIVLEARISFDRPGPSDVIAGVAGLMPLDLAATKLLPLTDRWRDDGVFSRDLIDLAMMQPDRSLLRAAIEKAAQAYGDSVETSLNKAVQDLRERPHRLDACMGAMQMTTLSKAQLWARIKALEKR</sequence>
<dbReference type="Proteomes" id="UP001606300">
    <property type="component" value="Unassembled WGS sequence"/>
</dbReference>
<dbReference type="EMBL" id="JBIGHY010000006">
    <property type="protein sequence ID" value="MFG6415731.1"/>
    <property type="molecule type" value="Genomic_DNA"/>
</dbReference>
<evidence type="ECO:0000313" key="1">
    <source>
        <dbReference type="EMBL" id="MFG6415731.1"/>
    </source>
</evidence>
<name>A0ABW7EQK9_9BURK</name>
<dbReference type="Pfam" id="PF08843">
    <property type="entry name" value="AbiEii"/>
    <property type="match status" value="1"/>
</dbReference>
<protein>
    <submittedName>
        <fullName evidence="1">Nucleotidyl transferase AbiEii/AbiGii toxin family protein</fullName>
    </submittedName>
</protein>
<comment type="caution">
    <text evidence="1">The sequence shown here is derived from an EMBL/GenBank/DDBJ whole genome shotgun (WGS) entry which is preliminary data.</text>
</comment>
<reference evidence="1 2" key="1">
    <citation type="submission" date="2024-09" db="EMBL/GenBank/DDBJ databases">
        <title>Novel species of the genus Pelomonas and Roseateles isolated from streams.</title>
        <authorList>
            <person name="Lu H."/>
        </authorList>
    </citation>
    <scope>NUCLEOTIDE SEQUENCE [LARGE SCALE GENOMIC DNA]</scope>
    <source>
        <strain evidence="1 2">DC23W</strain>
    </source>
</reference>
<accession>A0ABW7EQK9</accession>
<keyword evidence="1" id="KW-0808">Transferase</keyword>
<dbReference type="GO" id="GO:0016740">
    <property type="term" value="F:transferase activity"/>
    <property type="evidence" value="ECO:0007669"/>
    <property type="project" value="UniProtKB-KW"/>
</dbReference>
<organism evidence="1 2">
    <name type="scientific">Pelomonas dachongensis</name>
    <dbReference type="NCBI Taxonomy" id="3299029"/>
    <lineage>
        <taxon>Bacteria</taxon>
        <taxon>Pseudomonadati</taxon>
        <taxon>Pseudomonadota</taxon>
        <taxon>Betaproteobacteria</taxon>
        <taxon>Burkholderiales</taxon>
        <taxon>Sphaerotilaceae</taxon>
        <taxon>Roseateles</taxon>
    </lineage>
</organism>